<feature type="compositionally biased region" description="Basic residues" evidence="3">
    <location>
        <begin position="90"/>
        <end position="100"/>
    </location>
</feature>
<dbReference type="Gene3D" id="1.10.1200.10">
    <property type="entry name" value="ACP-like"/>
    <property type="match status" value="1"/>
</dbReference>
<dbReference type="InterPro" id="IPR036736">
    <property type="entry name" value="ACP-like_sf"/>
</dbReference>
<gene>
    <name evidence="5" type="ORF">HS99_0030355</name>
</gene>
<organism evidence="5 6">
    <name type="scientific">Kitasatospora aureofaciens</name>
    <name type="common">Streptomyces aureofaciens</name>
    <dbReference type="NCBI Taxonomy" id="1894"/>
    <lineage>
        <taxon>Bacteria</taxon>
        <taxon>Bacillati</taxon>
        <taxon>Actinomycetota</taxon>
        <taxon>Actinomycetes</taxon>
        <taxon>Kitasatosporales</taxon>
        <taxon>Streptomycetaceae</taxon>
        <taxon>Kitasatospora</taxon>
    </lineage>
</organism>
<dbReference type="SMART" id="SM00823">
    <property type="entry name" value="PKS_PP"/>
    <property type="match status" value="1"/>
</dbReference>
<evidence type="ECO:0000256" key="2">
    <source>
        <dbReference type="ARBA" id="ARBA00022553"/>
    </source>
</evidence>
<evidence type="ECO:0000313" key="6">
    <source>
        <dbReference type="Proteomes" id="UP000037395"/>
    </source>
</evidence>
<comment type="caution">
    <text evidence="5">The sequence shown here is derived from an EMBL/GenBank/DDBJ whole genome shotgun (WGS) entry which is preliminary data.</text>
</comment>
<feature type="compositionally biased region" description="Low complexity" evidence="3">
    <location>
        <begin position="57"/>
        <end position="79"/>
    </location>
</feature>
<name>A0A1E7N6J1_KITAU</name>
<dbReference type="EMBL" id="JPRF03000028">
    <property type="protein sequence ID" value="OEV36311.1"/>
    <property type="molecule type" value="Genomic_DNA"/>
</dbReference>
<keyword evidence="6" id="KW-1185">Reference proteome</keyword>
<feature type="region of interest" description="Disordered" evidence="3">
    <location>
        <begin position="54"/>
        <end position="110"/>
    </location>
</feature>
<dbReference type="PROSITE" id="PS50075">
    <property type="entry name" value="CARRIER"/>
    <property type="match status" value="1"/>
</dbReference>
<evidence type="ECO:0000313" key="5">
    <source>
        <dbReference type="EMBL" id="OEV36311.1"/>
    </source>
</evidence>
<evidence type="ECO:0000256" key="1">
    <source>
        <dbReference type="ARBA" id="ARBA00022450"/>
    </source>
</evidence>
<dbReference type="Proteomes" id="UP000037395">
    <property type="component" value="Unassembled WGS sequence"/>
</dbReference>
<dbReference type="InterPro" id="IPR009081">
    <property type="entry name" value="PP-bd_ACP"/>
</dbReference>
<dbReference type="InterPro" id="IPR020806">
    <property type="entry name" value="PKS_PP-bd"/>
</dbReference>
<dbReference type="Pfam" id="PF00550">
    <property type="entry name" value="PP-binding"/>
    <property type="match status" value="1"/>
</dbReference>
<keyword evidence="2" id="KW-0597">Phosphoprotein</keyword>
<sequence>MDGAEVDVDTNFFEAGANSIHLVRVQRRIAEDFGQELSVVEMFDRPTIRHLADLLDRPAPAAAAEPSPAPGSSARPEAPTEAPSAGGDRRQHHERRRAARRGGSGTNPTG</sequence>
<dbReference type="GO" id="GO:0017000">
    <property type="term" value="P:antibiotic biosynthetic process"/>
    <property type="evidence" value="ECO:0007669"/>
    <property type="project" value="UniProtKB-ARBA"/>
</dbReference>
<feature type="domain" description="Carrier" evidence="4">
    <location>
        <begin position="1"/>
        <end position="59"/>
    </location>
</feature>
<dbReference type="AlphaFoldDB" id="A0A1E7N6J1"/>
<evidence type="ECO:0000256" key="3">
    <source>
        <dbReference type="SAM" id="MobiDB-lite"/>
    </source>
</evidence>
<proteinExistence type="predicted"/>
<protein>
    <recommendedName>
        <fullName evidence="4">Carrier domain-containing protein</fullName>
    </recommendedName>
</protein>
<evidence type="ECO:0000259" key="4">
    <source>
        <dbReference type="PROSITE" id="PS50075"/>
    </source>
</evidence>
<reference evidence="5" key="1">
    <citation type="submission" date="2016-08" db="EMBL/GenBank/DDBJ databases">
        <title>Sequencing, Assembly and Comparative Genomics of S. aureofaciens ATCC 10762.</title>
        <authorList>
            <person name="Gradnigo J.S."/>
            <person name="Johnson N."/>
            <person name="Somerville G.A."/>
        </authorList>
    </citation>
    <scope>NUCLEOTIDE SEQUENCE [LARGE SCALE GENOMIC DNA]</scope>
    <source>
        <strain evidence="5">ATCC 10762</strain>
    </source>
</reference>
<keyword evidence="1" id="KW-0596">Phosphopantetheine</keyword>
<accession>A0A1E7N6J1</accession>
<dbReference type="SUPFAM" id="SSF47336">
    <property type="entry name" value="ACP-like"/>
    <property type="match status" value="1"/>
</dbReference>
<dbReference type="GO" id="GO:0031177">
    <property type="term" value="F:phosphopantetheine binding"/>
    <property type="evidence" value="ECO:0007669"/>
    <property type="project" value="InterPro"/>
</dbReference>